<name>A0A271LJ05_9HYPH</name>
<dbReference type="AlphaFoldDB" id="A0A271LJ05"/>
<reference evidence="6 7" key="1">
    <citation type="submission" date="2017-08" db="EMBL/GenBank/DDBJ databases">
        <title>Mesorhizobium wenxinae sp. nov., a novel rhizobial species isolated from root nodules of chickpea (Cicer arietinum L.).</title>
        <authorList>
            <person name="Zhang J."/>
        </authorList>
    </citation>
    <scope>NUCLEOTIDE SEQUENCE [LARGE SCALE GENOMIC DNA]</scope>
    <source>
        <strain evidence="6 7">SDW018</strain>
    </source>
</reference>
<organism evidence="6 7">
    <name type="scientific">Mesorhizobium temperatum</name>
    <dbReference type="NCBI Taxonomy" id="241416"/>
    <lineage>
        <taxon>Bacteria</taxon>
        <taxon>Pseudomonadati</taxon>
        <taxon>Pseudomonadota</taxon>
        <taxon>Alphaproteobacteria</taxon>
        <taxon>Hyphomicrobiales</taxon>
        <taxon>Phyllobacteriaceae</taxon>
        <taxon>Mesorhizobium</taxon>
    </lineage>
</organism>
<evidence type="ECO:0000256" key="1">
    <source>
        <dbReference type="ARBA" id="ARBA00007734"/>
    </source>
</evidence>
<feature type="compositionally biased region" description="Basic residues" evidence="3">
    <location>
        <begin position="83"/>
        <end position="104"/>
    </location>
</feature>
<feature type="signal peptide" evidence="4">
    <location>
        <begin position="1"/>
        <end position="22"/>
    </location>
</feature>
<evidence type="ECO:0000256" key="2">
    <source>
        <dbReference type="ARBA" id="ARBA00009387"/>
    </source>
</evidence>
<dbReference type="Pfam" id="PF01464">
    <property type="entry name" value="SLT"/>
    <property type="match status" value="1"/>
</dbReference>
<dbReference type="InterPro" id="IPR008258">
    <property type="entry name" value="Transglycosylase_SLT_dom_1"/>
</dbReference>
<proteinExistence type="inferred from homology"/>
<dbReference type="SUPFAM" id="SSF53955">
    <property type="entry name" value="Lysozyme-like"/>
    <property type="match status" value="1"/>
</dbReference>
<feature type="domain" description="Transglycosylase SLT" evidence="5">
    <location>
        <begin position="139"/>
        <end position="236"/>
    </location>
</feature>
<evidence type="ECO:0000259" key="5">
    <source>
        <dbReference type="Pfam" id="PF01464"/>
    </source>
</evidence>
<comment type="similarity">
    <text evidence="2">Belongs to the virb1 family.</text>
</comment>
<keyword evidence="7" id="KW-1185">Reference proteome</keyword>
<evidence type="ECO:0000313" key="6">
    <source>
        <dbReference type="EMBL" id="PAQ07335.1"/>
    </source>
</evidence>
<dbReference type="EMBL" id="NPKJ01000060">
    <property type="protein sequence ID" value="PAQ07335.1"/>
    <property type="molecule type" value="Genomic_DNA"/>
</dbReference>
<sequence length="259" mass="26572">MQKLTVLTAAVAAGVMTFAIGAANGAPLSQRADQGFITASDKTATPKAGQGAKDKRTASAKAEKAAAVKVKKPASAKAEKAGVKVKKPVSAKKAVSKRHVKRNRTRIDQATTASIGRKSRAAAPKAAAAGGSGQYSTIIERHAASNGVPVSLAKAVIMIESSFQPNQVGSAGEIGLMQIKPSTARMMGYSGSIKGLYDPETNIKYGMKYLAMARNLGDGTTCGTILKYNAGHGAKRMNPISAAYCGKVKVQLAALGAPA</sequence>
<keyword evidence="4" id="KW-0732">Signal</keyword>
<dbReference type="PANTHER" id="PTHR37423">
    <property type="entry name" value="SOLUBLE LYTIC MUREIN TRANSGLYCOSYLASE-RELATED"/>
    <property type="match status" value="1"/>
</dbReference>
<comment type="caution">
    <text evidence="6">The sequence shown here is derived from an EMBL/GenBank/DDBJ whole genome shotgun (WGS) entry which is preliminary data.</text>
</comment>
<dbReference type="RefSeq" id="WP_095494769.1">
    <property type="nucleotide sequence ID" value="NZ_NPKJ01000060.1"/>
</dbReference>
<dbReference type="OrthoDB" id="9788661at2"/>
<dbReference type="Gene3D" id="1.10.530.10">
    <property type="match status" value="1"/>
</dbReference>
<dbReference type="InterPro" id="IPR023346">
    <property type="entry name" value="Lysozyme-like_dom_sf"/>
</dbReference>
<protein>
    <submittedName>
        <fullName evidence="6">Lytic transglycosylase</fullName>
    </submittedName>
</protein>
<dbReference type="Proteomes" id="UP000216442">
    <property type="component" value="Unassembled WGS sequence"/>
</dbReference>
<accession>A0A271LJ05</accession>
<feature type="chain" id="PRO_5012741172" evidence="4">
    <location>
        <begin position="23"/>
        <end position="259"/>
    </location>
</feature>
<feature type="region of interest" description="Disordered" evidence="3">
    <location>
        <begin position="39"/>
        <end position="60"/>
    </location>
</feature>
<evidence type="ECO:0000313" key="7">
    <source>
        <dbReference type="Proteomes" id="UP000216442"/>
    </source>
</evidence>
<evidence type="ECO:0000256" key="4">
    <source>
        <dbReference type="SAM" id="SignalP"/>
    </source>
</evidence>
<evidence type="ECO:0000256" key="3">
    <source>
        <dbReference type="SAM" id="MobiDB-lite"/>
    </source>
</evidence>
<gene>
    <name evidence="6" type="ORF">CIT26_23495</name>
</gene>
<comment type="similarity">
    <text evidence="1">Belongs to the transglycosylase Slt family.</text>
</comment>
<feature type="region of interest" description="Disordered" evidence="3">
    <location>
        <begin position="77"/>
        <end position="127"/>
    </location>
</feature>
<dbReference type="PANTHER" id="PTHR37423:SF2">
    <property type="entry name" value="MEMBRANE-BOUND LYTIC MUREIN TRANSGLYCOSYLASE C"/>
    <property type="match status" value="1"/>
</dbReference>